<accession>A0A1B6HNJ8</accession>
<dbReference type="AlphaFoldDB" id="A0A1B6HNJ8"/>
<organism evidence="1">
    <name type="scientific">Homalodisca liturata</name>
    <dbReference type="NCBI Taxonomy" id="320908"/>
    <lineage>
        <taxon>Eukaryota</taxon>
        <taxon>Metazoa</taxon>
        <taxon>Ecdysozoa</taxon>
        <taxon>Arthropoda</taxon>
        <taxon>Hexapoda</taxon>
        <taxon>Insecta</taxon>
        <taxon>Pterygota</taxon>
        <taxon>Neoptera</taxon>
        <taxon>Paraneoptera</taxon>
        <taxon>Hemiptera</taxon>
        <taxon>Auchenorrhyncha</taxon>
        <taxon>Membracoidea</taxon>
        <taxon>Cicadellidae</taxon>
        <taxon>Cicadellinae</taxon>
        <taxon>Proconiini</taxon>
        <taxon>Homalodisca</taxon>
    </lineage>
</organism>
<reference evidence="1" key="1">
    <citation type="submission" date="2015-11" db="EMBL/GenBank/DDBJ databases">
        <title>De novo transcriptome assembly of four potential Pierce s Disease insect vectors from Arizona vineyards.</title>
        <authorList>
            <person name="Tassone E.E."/>
        </authorList>
    </citation>
    <scope>NUCLEOTIDE SEQUENCE</scope>
</reference>
<gene>
    <name evidence="1" type="ORF">g.6752</name>
</gene>
<proteinExistence type="predicted"/>
<feature type="non-terminal residue" evidence="1">
    <location>
        <position position="1"/>
    </location>
</feature>
<protein>
    <submittedName>
        <fullName evidence="1">Uncharacterized protein</fullName>
    </submittedName>
</protein>
<dbReference type="EMBL" id="GECU01031485">
    <property type="protein sequence ID" value="JAS76221.1"/>
    <property type="molecule type" value="Transcribed_RNA"/>
</dbReference>
<sequence length="102" mass="11566">SASITLVCNKTRWTSGQLYKTQAAWNCCSQYSHKCDRLGEVQVQVSLWSLIRLGGLVVSFIRHRLHGTVAVSIYICDRLREVQVQVSLWSLIRLDGLVVSFI</sequence>
<name>A0A1B6HNJ8_9HEMI</name>
<feature type="non-terminal residue" evidence="1">
    <location>
        <position position="102"/>
    </location>
</feature>
<evidence type="ECO:0000313" key="1">
    <source>
        <dbReference type="EMBL" id="JAS76221.1"/>
    </source>
</evidence>